<proteinExistence type="predicted"/>
<dbReference type="AlphaFoldDB" id="A0AAW2ZGY3"/>
<dbReference type="Proteomes" id="UP001431209">
    <property type="component" value="Unassembled WGS sequence"/>
</dbReference>
<keyword evidence="2" id="KW-1185">Reference proteome</keyword>
<dbReference type="EMBL" id="JAOPGA020001419">
    <property type="protein sequence ID" value="KAL0488258.1"/>
    <property type="molecule type" value="Genomic_DNA"/>
</dbReference>
<protein>
    <submittedName>
        <fullName evidence="1">Glucose-6-phosphate 1-epimerase</fullName>
    </submittedName>
</protein>
<gene>
    <name evidence="1" type="ORF">AKO1_015445</name>
</gene>
<comment type="caution">
    <text evidence="1">The sequence shown here is derived from an EMBL/GenBank/DDBJ whole genome shotgun (WGS) entry which is preliminary data.</text>
</comment>
<organism evidence="1 2">
    <name type="scientific">Acrasis kona</name>
    <dbReference type="NCBI Taxonomy" id="1008807"/>
    <lineage>
        <taxon>Eukaryota</taxon>
        <taxon>Discoba</taxon>
        <taxon>Heterolobosea</taxon>
        <taxon>Tetramitia</taxon>
        <taxon>Eutetramitia</taxon>
        <taxon>Acrasidae</taxon>
        <taxon>Acrasis</taxon>
    </lineage>
</organism>
<accession>A0AAW2ZGY3</accession>
<name>A0AAW2ZGY3_9EUKA</name>
<reference evidence="1 2" key="1">
    <citation type="submission" date="2024-03" db="EMBL/GenBank/DDBJ databases">
        <title>The Acrasis kona genome and developmental transcriptomes reveal deep origins of eukaryotic multicellular pathways.</title>
        <authorList>
            <person name="Sheikh S."/>
            <person name="Fu C.-J."/>
            <person name="Brown M.W."/>
            <person name="Baldauf S.L."/>
        </authorList>
    </citation>
    <scope>NUCLEOTIDE SEQUENCE [LARGE SCALE GENOMIC DNA]</scope>
    <source>
        <strain evidence="1 2">ATCC MYA-3509</strain>
    </source>
</reference>
<evidence type="ECO:0000313" key="1">
    <source>
        <dbReference type="EMBL" id="KAL0488258.1"/>
    </source>
</evidence>
<sequence>MPKIKMCDTQAPTQKARPLTSPSIGFAVVGIEKNDMDGVIGLFKTNIIANDSSLHLLKRYLEHQSTDYLALYNEIQEWKRETDASIRSHMVVMIIQIFVLSTVHKKNRDLRIELTYDRIMHNNTWHRVEDIEGTIDHIEHLVVEEMMKIFAKFDKKTTKNNIRNRSFCDAKTKTKTWDLLKNKLQSPLFRINLL</sequence>
<evidence type="ECO:0000313" key="2">
    <source>
        <dbReference type="Proteomes" id="UP001431209"/>
    </source>
</evidence>